<feature type="domain" description="J" evidence="2">
    <location>
        <begin position="67"/>
        <end position="131"/>
    </location>
</feature>
<reference evidence="3 6" key="2">
    <citation type="journal article" date="2014" name="BMC Genomics">
        <title>An improved genome release (version Mt4.0) for the model legume Medicago truncatula.</title>
        <authorList>
            <person name="Tang H."/>
            <person name="Krishnakumar V."/>
            <person name="Bidwell S."/>
            <person name="Rosen B."/>
            <person name="Chan A."/>
            <person name="Zhou S."/>
            <person name="Gentzbittel L."/>
            <person name="Childs K.L."/>
            <person name="Yandell M."/>
            <person name="Gundlach H."/>
            <person name="Mayer K.F."/>
            <person name="Schwartz D.C."/>
            <person name="Town C.D."/>
        </authorList>
    </citation>
    <scope>GENOME REANNOTATION</scope>
    <source>
        <strain evidence="3">A17</strain>
        <strain evidence="5 6">cv. Jemalong A17</strain>
    </source>
</reference>
<dbReference type="Proteomes" id="UP000002051">
    <property type="component" value="Unassembled WGS sequence"/>
</dbReference>
<dbReference type="PRINTS" id="PR00625">
    <property type="entry name" value="JDOMAIN"/>
</dbReference>
<dbReference type="Gene3D" id="1.10.287.110">
    <property type="entry name" value="DnaJ domain"/>
    <property type="match status" value="1"/>
</dbReference>
<name>A0A072VKU2_MEDTR</name>
<keyword evidence="3" id="KW-0346">Stress response</keyword>
<dbReference type="Pfam" id="PF11926">
    <property type="entry name" value="DUF3444"/>
    <property type="match status" value="1"/>
</dbReference>
<evidence type="ECO:0000313" key="4">
    <source>
        <dbReference type="EMBL" id="RHN79579.1"/>
    </source>
</evidence>
<sequence length="664" mass="76044">MECNKDEAVRAKQLAETKMQRGEFVDALKFAKKAKNLYAGVENIAQVLAVCEVHIAALKKLSMFEMDYYEILQTHRFSEEAIIKTQYRKLALLLHPDKNKFSGAEAAFKLIGEANRVLSDQAQRSLYDKKVKVHVRSAANQVPNTTKYWKKVFSNFPSWNPHLKAAKQTFWTVCQHCNSRFQYYTNIMITACQKCISQLAAPSFVRFRARKNAPMQAPPKAASKSNGGKPLGGRYADAFVQSYPSCMKTSAAGVGKQLNDEKSKYGYVPLSKPMESQASKSVGNKRVREPEPDSKDRFNTGIDDEKKDVNVRESYVDPSRLNVRSSSRQKQHVSYVETNEDDNYDIHPKKPRRDESLNIDEVEKKNVSEETFLRNTSKDGHSHVQGGKELESDLDPRMLNEENCSPPNSNIPSSPEIIHCPDPDFNNFEKDKADDCFAVNQLWAIYDNTDDVMPRLYALVKKVTFPFKLQITWLEAYPDEDGEVDWYNADLPIACGKFKIANSQKTTDRDIFSHQIQYIKGNNRGSYLVFPKKGETWAIFRNWDIKWSSNPEYYRKREFAFVEILSDFAENFGIEIAYLGKVKGFTSLFEKTQNNGENMFCIPLNELYRFSHQIPSYKMSGDEREGVPRDCFELDPAALPTYIFEAEKDSSIFGRSREDVSMAC</sequence>
<dbReference type="EnsemblPlants" id="KEH42053">
    <property type="protein sequence ID" value="KEH42053"/>
    <property type="gene ID" value="MTR_1g060440"/>
</dbReference>
<dbReference type="SUPFAM" id="SSF46565">
    <property type="entry name" value="Chaperone J-domain"/>
    <property type="match status" value="1"/>
</dbReference>
<reference evidence="7" key="4">
    <citation type="journal article" date="2018" name="Nat. Plants">
        <title>Whole-genome landscape of Medicago truncatula symbiotic genes.</title>
        <authorList>
            <person name="Pecrix Y."/>
            <person name="Staton S.E."/>
            <person name="Sallet E."/>
            <person name="Lelandais-Briere C."/>
            <person name="Moreau S."/>
            <person name="Carrere S."/>
            <person name="Blein T."/>
            <person name="Jardinaud M.F."/>
            <person name="Latrasse D."/>
            <person name="Zouine M."/>
            <person name="Zahm M."/>
            <person name="Kreplak J."/>
            <person name="Mayjonade B."/>
            <person name="Satge C."/>
            <person name="Perez M."/>
            <person name="Cauet S."/>
            <person name="Marande W."/>
            <person name="Chantry-Darmon C."/>
            <person name="Lopez-Roques C."/>
            <person name="Bouchez O."/>
            <person name="Berard A."/>
            <person name="Debelle F."/>
            <person name="Munos S."/>
            <person name="Bendahmane A."/>
            <person name="Berges H."/>
            <person name="Niebel A."/>
            <person name="Buitink J."/>
            <person name="Frugier F."/>
            <person name="Benhamed M."/>
            <person name="Crespi M."/>
            <person name="Gouzy J."/>
            <person name="Gamas P."/>
        </authorList>
    </citation>
    <scope>NUCLEOTIDE SEQUENCE [LARGE SCALE GENOMIC DNA]</scope>
    <source>
        <strain evidence="7">cv. Jemalong A17</strain>
    </source>
</reference>
<dbReference type="InterPro" id="IPR024593">
    <property type="entry name" value="DUF3444"/>
</dbReference>
<accession>A0A072VKU2</accession>
<reference evidence="4" key="5">
    <citation type="journal article" date="2018" name="Nat. Plants">
        <title>Whole-genome landscape of Medicago truncatula symbiotic genes.</title>
        <authorList>
            <person name="Pecrix Y."/>
            <person name="Gamas P."/>
            <person name="Carrere S."/>
        </authorList>
    </citation>
    <scope>NUCLEOTIDE SEQUENCE</scope>
    <source>
        <tissue evidence="4">Leaves</tissue>
    </source>
</reference>
<dbReference type="CDD" id="cd06257">
    <property type="entry name" value="DnaJ"/>
    <property type="match status" value="1"/>
</dbReference>
<dbReference type="EMBL" id="CM001217">
    <property type="protein sequence ID" value="KEH42053.1"/>
    <property type="molecule type" value="Genomic_DNA"/>
</dbReference>
<organism evidence="3 6">
    <name type="scientific">Medicago truncatula</name>
    <name type="common">Barrel medic</name>
    <name type="synonym">Medicago tribuloides</name>
    <dbReference type="NCBI Taxonomy" id="3880"/>
    <lineage>
        <taxon>Eukaryota</taxon>
        <taxon>Viridiplantae</taxon>
        <taxon>Streptophyta</taxon>
        <taxon>Embryophyta</taxon>
        <taxon>Tracheophyta</taxon>
        <taxon>Spermatophyta</taxon>
        <taxon>Magnoliopsida</taxon>
        <taxon>eudicotyledons</taxon>
        <taxon>Gunneridae</taxon>
        <taxon>Pentapetalae</taxon>
        <taxon>rosids</taxon>
        <taxon>fabids</taxon>
        <taxon>Fabales</taxon>
        <taxon>Fabaceae</taxon>
        <taxon>Papilionoideae</taxon>
        <taxon>50 kb inversion clade</taxon>
        <taxon>NPAAA clade</taxon>
        <taxon>Hologalegina</taxon>
        <taxon>IRL clade</taxon>
        <taxon>Trifolieae</taxon>
        <taxon>Medicago</taxon>
    </lineage>
</organism>
<dbReference type="InterPro" id="IPR036869">
    <property type="entry name" value="J_dom_sf"/>
</dbReference>
<evidence type="ECO:0000313" key="3">
    <source>
        <dbReference type="EMBL" id="KEH42053.1"/>
    </source>
</evidence>
<feature type="compositionally biased region" description="Basic and acidic residues" evidence="1">
    <location>
        <begin position="344"/>
        <end position="358"/>
    </location>
</feature>
<dbReference type="PROSITE" id="PS50076">
    <property type="entry name" value="DNAJ_2"/>
    <property type="match status" value="1"/>
</dbReference>
<dbReference type="Gramene" id="rna3392">
    <property type="protein sequence ID" value="RHN79579.1"/>
    <property type="gene ID" value="gene3392"/>
</dbReference>
<gene>
    <name evidence="5" type="primary">25483848</name>
    <name evidence="3" type="ordered locus">MTR_1g060440</name>
    <name evidence="4" type="ORF">MtrunA17_Chr1g0178901</name>
</gene>
<evidence type="ECO:0000313" key="5">
    <source>
        <dbReference type="EnsemblPlants" id="KEH42053"/>
    </source>
</evidence>
<evidence type="ECO:0000313" key="6">
    <source>
        <dbReference type="Proteomes" id="UP000002051"/>
    </source>
</evidence>
<dbReference type="EMBL" id="PSQE01000001">
    <property type="protein sequence ID" value="RHN79579.1"/>
    <property type="molecule type" value="Genomic_DNA"/>
</dbReference>
<dbReference type="STRING" id="3880.A0A072VKU2"/>
<dbReference type="HOGENOM" id="CLU_004676_1_0_1"/>
<dbReference type="AlphaFoldDB" id="A0A072VKU2"/>
<dbReference type="Pfam" id="PF00226">
    <property type="entry name" value="DnaJ"/>
    <property type="match status" value="1"/>
</dbReference>
<dbReference type="PANTHER" id="PTHR45089">
    <property type="entry name" value="DNAJ HEAT SHOCK AMINO-TERMINAL DOMAIN PROTEIN-RELATED"/>
    <property type="match status" value="1"/>
</dbReference>
<keyword evidence="6" id="KW-1185">Reference proteome</keyword>
<feature type="region of interest" description="Disordered" evidence="1">
    <location>
        <begin position="267"/>
        <end position="358"/>
    </location>
</feature>
<dbReference type="PANTHER" id="PTHR45089:SF26">
    <property type="entry name" value="DNAJ HEAT SHOCK AMINO-TERMINAL DOMAIN PROTEIN"/>
    <property type="match status" value="1"/>
</dbReference>
<dbReference type="KEGG" id="mtr:25483848"/>
<reference evidence="3 6" key="1">
    <citation type="journal article" date="2011" name="Nature">
        <title>The Medicago genome provides insight into the evolution of rhizobial symbioses.</title>
        <authorList>
            <person name="Young N.D."/>
            <person name="Debelle F."/>
            <person name="Oldroyd G.E."/>
            <person name="Geurts R."/>
            <person name="Cannon S.B."/>
            <person name="Udvardi M.K."/>
            <person name="Benedito V.A."/>
            <person name="Mayer K.F."/>
            <person name="Gouzy J."/>
            <person name="Schoof H."/>
            <person name="Van de Peer Y."/>
            <person name="Proost S."/>
            <person name="Cook D.R."/>
            <person name="Meyers B.C."/>
            <person name="Spannagl M."/>
            <person name="Cheung F."/>
            <person name="De Mita S."/>
            <person name="Krishnakumar V."/>
            <person name="Gundlach H."/>
            <person name="Zhou S."/>
            <person name="Mudge J."/>
            <person name="Bharti A.K."/>
            <person name="Murray J.D."/>
            <person name="Naoumkina M.A."/>
            <person name="Rosen B."/>
            <person name="Silverstein K.A."/>
            <person name="Tang H."/>
            <person name="Rombauts S."/>
            <person name="Zhao P.X."/>
            <person name="Zhou P."/>
            <person name="Barbe V."/>
            <person name="Bardou P."/>
            <person name="Bechner M."/>
            <person name="Bellec A."/>
            <person name="Berger A."/>
            <person name="Berges H."/>
            <person name="Bidwell S."/>
            <person name="Bisseling T."/>
            <person name="Choisne N."/>
            <person name="Couloux A."/>
            <person name="Denny R."/>
            <person name="Deshpande S."/>
            <person name="Dai X."/>
            <person name="Doyle J.J."/>
            <person name="Dudez A.M."/>
            <person name="Farmer A.D."/>
            <person name="Fouteau S."/>
            <person name="Franken C."/>
            <person name="Gibelin C."/>
            <person name="Gish J."/>
            <person name="Goldstein S."/>
            <person name="Gonzalez A.J."/>
            <person name="Green P.J."/>
            <person name="Hallab A."/>
            <person name="Hartog M."/>
            <person name="Hua A."/>
            <person name="Humphray S.J."/>
            <person name="Jeong D.H."/>
            <person name="Jing Y."/>
            <person name="Jocker A."/>
            <person name="Kenton S.M."/>
            <person name="Kim D.J."/>
            <person name="Klee K."/>
            <person name="Lai H."/>
            <person name="Lang C."/>
            <person name="Lin S."/>
            <person name="Macmil S.L."/>
            <person name="Magdelenat G."/>
            <person name="Matthews L."/>
            <person name="McCorrison J."/>
            <person name="Monaghan E.L."/>
            <person name="Mun J.H."/>
            <person name="Najar F.Z."/>
            <person name="Nicholson C."/>
            <person name="Noirot C."/>
            <person name="O'Bleness M."/>
            <person name="Paule C.R."/>
            <person name="Poulain J."/>
            <person name="Prion F."/>
            <person name="Qin B."/>
            <person name="Qu C."/>
            <person name="Retzel E.F."/>
            <person name="Riddle C."/>
            <person name="Sallet E."/>
            <person name="Samain S."/>
            <person name="Samson N."/>
            <person name="Sanders I."/>
            <person name="Saurat O."/>
            <person name="Scarpelli C."/>
            <person name="Schiex T."/>
            <person name="Segurens B."/>
            <person name="Severin A.J."/>
            <person name="Sherrier D.J."/>
            <person name="Shi R."/>
            <person name="Sims S."/>
            <person name="Singer S.R."/>
            <person name="Sinharoy S."/>
            <person name="Sterck L."/>
            <person name="Viollet A."/>
            <person name="Wang B.B."/>
            <person name="Wang K."/>
            <person name="Wang M."/>
            <person name="Wang X."/>
            <person name="Warfsmann J."/>
            <person name="Weissenbach J."/>
            <person name="White D.D."/>
            <person name="White J.D."/>
            <person name="Wiley G.B."/>
            <person name="Wincker P."/>
            <person name="Xing Y."/>
            <person name="Yang L."/>
            <person name="Yao Z."/>
            <person name="Ying F."/>
            <person name="Zhai J."/>
            <person name="Zhou L."/>
            <person name="Zuber A."/>
            <person name="Denarie J."/>
            <person name="Dixon R.A."/>
            <person name="May G.D."/>
            <person name="Schwartz D.C."/>
            <person name="Rogers J."/>
            <person name="Quetier F."/>
            <person name="Town C.D."/>
            <person name="Roe B.A."/>
        </authorList>
    </citation>
    <scope>NUCLEOTIDE SEQUENCE [LARGE SCALE GENOMIC DNA]</scope>
    <source>
        <strain evidence="3">A17</strain>
        <strain evidence="5 6">cv. Jemalong A17</strain>
    </source>
</reference>
<dbReference type="InterPro" id="IPR001623">
    <property type="entry name" value="DnaJ_domain"/>
</dbReference>
<dbReference type="OrthoDB" id="10250354at2759"/>
<dbReference type="Proteomes" id="UP000265566">
    <property type="component" value="Chromosome 1"/>
</dbReference>
<evidence type="ECO:0000259" key="2">
    <source>
        <dbReference type="PROSITE" id="PS50076"/>
    </source>
</evidence>
<proteinExistence type="predicted"/>
<protein>
    <submittedName>
        <fullName evidence="3">DnaJ heat shock amino-terminal domain protein</fullName>
    </submittedName>
    <submittedName>
        <fullName evidence="4">Putative DnaJ domain-containing protein</fullName>
    </submittedName>
</protein>
<reference evidence="5" key="3">
    <citation type="submission" date="2015-04" db="UniProtKB">
        <authorList>
            <consortium name="EnsemblPlants"/>
        </authorList>
    </citation>
    <scope>IDENTIFICATION</scope>
    <source>
        <strain evidence="5">cv. Jemalong A17</strain>
    </source>
</reference>
<evidence type="ECO:0000256" key="1">
    <source>
        <dbReference type="SAM" id="MobiDB-lite"/>
    </source>
</evidence>
<evidence type="ECO:0000313" key="7">
    <source>
        <dbReference type="Proteomes" id="UP000265566"/>
    </source>
</evidence>
<feature type="compositionally biased region" description="Basic and acidic residues" evidence="1">
    <location>
        <begin position="286"/>
        <end position="315"/>
    </location>
</feature>
<dbReference type="SMART" id="SM00271">
    <property type="entry name" value="DnaJ"/>
    <property type="match status" value="1"/>
</dbReference>